<keyword evidence="6" id="KW-1185">Reference proteome</keyword>
<gene>
    <name evidence="5" type="ORF">TeGR_g12005</name>
</gene>
<comment type="caution">
    <text evidence="5">The sequence shown here is derived from an EMBL/GenBank/DDBJ whole genome shotgun (WGS) entry which is preliminary data.</text>
</comment>
<reference evidence="5 6" key="1">
    <citation type="journal article" date="2023" name="Commun. Biol.">
        <title>Genome analysis of Parmales, the sister group of diatoms, reveals the evolutionary specialization of diatoms from phago-mixotrophs to photoautotrophs.</title>
        <authorList>
            <person name="Ban H."/>
            <person name="Sato S."/>
            <person name="Yoshikawa S."/>
            <person name="Yamada K."/>
            <person name="Nakamura Y."/>
            <person name="Ichinomiya M."/>
            <person name="Sato N."/>
            <person name="Blanc-Mathieu R."/>
            <person name="Endo H."/>
            <person name="Kuwata A."/>
            <person name="Ogata H."/>
        </authorList>
    </citation>
    <scope>NUCLEOTIDE SEQUENCE [LARGE SCALE GENOMIC DNA]</scope>
</reference>
<dbReference type="InterPro" id="IPR036412">
    <property type="entry name" value="HAD-like_sf"/>
</dbReference>
<evidence type="ECO:0000256" key="1">
    <source>
        <dbReference type="ARBA" id="ARBA00009589"/>
    </source>
</evidence>
<evidence type="ECO:0000256" key="4">
    <source>
        <dbReference type="ARBA" id="ARBA00022842"/>
    </source>
</evidence>
<dbReference type="NCBIfam" id="TIGR02244">
    <property type="entry name" value="HAD-IG-Ncltidse"/>
    <property type="match status" value="1"/>
</dbReference>
<dbReference type="SUPFAM" id="SSF56784">
    <property type="entry name" value="HAD-like"/>
    <property type="match status" value="1"/>
</dbReference>
<dbReference type="EMBL" id="BRYB01003681">
    <property type="protein sequence ID" value="GMI19098.1"/>
    <property type="molecule type" value="Genomic_DNA"/>
</dbReference>
<accession>A0ABQ6M3Z8</accession>
<dbReference type="InterPro" id="IPR008380">
    <property type="entry name" value="HAD-SF_hydro_IG_5-nucl"/>
</dbReference>
<organism evidence="5 6">
    <name type="scientific">Tetraparma gracilis</name>
    <dbReference type="NCBI Taxonomy" id="2962635"/>
    <lineage>
        <taxon>Eukaryota</taxon>
        <taxon>Sar</taxon>
        <taxon>Stramenopiles</taxon>
        <taxon>Ochrophyta</taxon>
        <taxon>Bolidophyceae</taxon>
        <taxon>Parmales</taxon>
        <taxon>Triparmaceae</taxon>
        <taxon>Tetraparma</taxon>
    </lineage>
</organism>
<dbReference type="Proteomes" id="UP001165060">
    <property type="component" value="Unassembled WGS sequence"/>
</dbReference>
<dbReference type="InterPro" id="IPR023214">
    <property type="entry name" value="HAD_sf"/>
</dbReference>
<evidence type="ECO:0000313" key="5">
    <source>
        <dbReference type="EMBL" id="GMI19098.1"/>
    </source>
</evidence>
<dbReference type="PANTHER" id="PTHR12103:SF15">
    <property type="entry name" value="CYTOSOLIC PURINE 5'-NUCLEOTIDASE"/>
    <property type="match status" value="1"/>
</dbReference>
<dbReference type="Pfam" id="PF05761">
    <property type="entry name" value="5_nucleotid"/>
    <property type="match status" value="1"/>
</dbReference>
<proteinExistence type="inferred from homology"/>
<comment type="similarity">
    <text evidence="1">Belongs to the 5'(3')-deoxyribonucleotidase family.</text>
</comment>
<evidence type="ECO:0000256" key="3">
    <source>
        <dbReference type="ARBA" id="ARBA00022801"/>
    </source>
</evidence>
<name>A0ABQ6M3Z8_9STRA</name>
<dbReference type="Gene3D" id="3.40.50.1000">
    <property type="entry name" value="HAD superfamily/HAD-like"/>
    <property type="match status" value="1"/>
</dbReference>
<keyword evidence="3" id="KW-0378">Hydrolase</keyword>
<sequence>MNLGSVRAIGFDMDYTLAAYLPAFDLLAFDGAREKLVRTMGYPRKVLEFGYDPERWARGLIVDTARGNFIKVDKHKYVRVARHGHSSIPGDVRKMLYSRFENQVDSFSGSSYVNVDTLFQLVDASLYASLVRLKDGGGSDFLDGKTYEEMYADVRECVDLCHRDGAIKDFVKADPGKYVVADEGLRPMLEAFRAGGVKTFLLTNSLWDYTAAVMDFLCGQGWESLFDVVIAGSCKPAFLLDTRRDLFRIDAGGRLENCDGVYEIAALEPGGAGKFLAKGKVFQGGNYLHLNALLQMEAGEEILYVGDHL</sequence>
<feature type="non-terminal residue" evidence="5">
    <location>
        <position position="309"/>
    </location>
</feature>
<keyword evidence="4" id="KW-0460">Magnesium</keyword>
<evidence type="ECO:0000256" key="2">
    <source>
        <dbReference type="ARBA" id="ARBA00022723"/>
    </source>
</evidence>
<protein>
    <recommendedName>
        <fullName evidence="7">5'-nucleotidase</fullName>
    </recommendedName>
</protein>
<keyword evidence="2" id="KW-0479">Metal-binding</keyword>
<dbReference type="PANTHER" id="PTHR12103">
    <property type="entry name" value="5'-NUCLEOTIDASE DOMAIN-CONTAINING"/>
    <property type="match status" value="1"/>
</dbReference>
<evidence type="ECO:0000313" key="6">
    <source>
        <dbReference type="Proteomes" id="UP001165060"/>
    </source>
</evidence>
<evidence type="ECO:0008006" key="7">
    <source>
        <dbReference type="Google" id="ProtNLM"/>
    </source>
</evidence>